<feature type="compositionally biased region" description="Basic and acidic residues" evidence="5">
    <location>
        <begin position="492"/>
        <end position="508"/>
    </location>
</feature>
<evidence type="ECO:0000256" key="4">
    <source>
        <dbReference type="ARBA" id="ARBA00023136"/>
    </source>
</evidence>
<feature type="region of interest" description="Disordered" evidence="5">
    <location>
        <begin position="463"/>
        <end position="517"/>
    </location>
</feature>
<proteinExistence type="predicted"/>
<keyword evidence="2 6" id="KW-0812">Transmembrane</keyword>
<evidence type="ECO:0000256" key="5">
    <source>
        <dbReference type="SAM" id="MobiDB-lite"/>
    </source>
</evidence>
<keyword evidence="3 6" id="KW-1133">Transmembrane helix</keyword>
<evidence type="ECO:0000313" key="8">
    <source>
        <dbReference type="Proteomes" id="UP001285441"/>
    </source>
</evidence>
<feature type="transmembrane region" description="Helical" evidence="6">
    <location>
        <begin position="147"/>
        <end position="166"/>
    </location>
</feature>
<evidence type="ECO:0000313" key="7">
    <source>
        <dbReference type="EMBL" id="KAK3375233.1"/>
    </source>
</evidence>
<reference evidence="7" key="1">
    <citation type="journal article" date="2023" name="Mol. Phylogenet. Evol.">
        <title>Genome-scale phylogeny and comparative genomics of the fungal order Sordariales.</title>
        <authorList>
            <person name="Hensen N."/>
            <person name="Bonometti L."/>
            <person name="Westerberg I."/>
            <person name="Brannstrom I.O."/>
            <person name="Guillou S."/>
            <person name="Cros-Aarteil S."/>
            <person name="Calhoun S."/>
            <person name="Haridas S."/>
            <person name="Kuo A."/>
            <person name="Mondo S."/>
            <person name="Pangilinan J."/>
            <person name="Riley R."/>
            <person name="LaButti K."/>
            <person name="Andreopoulos B."/>
            <person name="Lipzen A."/>
            <person name="Chen C."/>
            <person name="Yan M."/>
            <person name="Daum C."/>
            <person name="Ng V."/>
            <person name="Clum A."/>
            <person name="Steindorff A."/>
            <person name="Ohm R.A."/>
            <person name="Martin F."/>
            <person name="Silar P."/>
            <person name="Natvig D.O."/>
            <person name="Lalanne C."/>
            <person name="Gautier V."/>
            <person name="Ament-Velasquez S.L."/>
            <person name="Kruys A."/>
            <person name="Hutchinson M.I."/>
            <person name="Powell A.J."/>
            <person name="Barry K."/>
            <person name="Miller A.N."/>
            <person name="Grigoriev I.V."/>
            <person name="Debuchy R."/>
            <person name="Gladieux P."/>
            <person name="Hiltunen Thoren M."/>
            <person name="Johannesson H."/>
        </authorList>
    </citation>
    <scope>NUCLEOTIDE SEQUENCE</scope>
    <source>
        <strain evidence="7">CBS 232.78</strain>
    </source>
</reference>
<keyword evidence="8" id="KW-1185">Reference proteome</keyword>
<organism evidence="7 8">
    <name type="scientific">Podospora didyma</name>
    <dbReference type="NCBI Taxonomy" id="330526"/>
    <lineage>
        <taxon>Eukaryota</taxon>
        <taxon>Fungi</taxon>
        <taxon>Dikarya</taxon>
        <taxon>Ascomycota</taxon>
        <taxon>Pezizomycotina</taxon>
        <taxon>Sordariomycetes</taxon>
        <taxon>Sordariomycetidae</taxon>
        <taxon>Sordariales</taxon>
        <taxon>Podosporaceae</taxon>
        <taxon>Podospora</taxon>
    </lineage>
</organism>
<dbReference type="Pfam" id="PF07946">
    <property type="entry name" value="CCDC47"/>
    <property type="match status" value="1"/>
</dbReference>
<dbReference type="GO" id="GO:0032469">
    <property type="term" value="P:endoplasmic reticulum calcium ion homeostasis"/>
    <property type="evidence" value="ECO:0007669"/>
    <property type="project" value="InterPro"/>
</dbReference>
<dbReference type="GO" id="GO:0005783">
    <property type="term" value="C:endoplasmic reticulum"/>
    <property type="evidence" value="ECO:0007669"/>
    <property type="project" value="InterPro"/>
</dbReference>
<evidence type="ECO:0000256" key="6">
    <source>
        <dbReference type="SAM" id="Phobius"/>
    </source>
</evidence>
<dbReference type="PANTHER" id="PTHR12883">
    <property type="entry name" value="ADIPOCYTE-SPECIFIC PROTEIN 4-RELATED"/>
    <property type="match status" value="1"/>
</dbReference>
<evidence type="ECO:0000256" key="2">
    <source>
        <dbReference type="ARBA" id="ARBA00022692"/>
    </source>
</evidence>
<dbReference type="AlphaFoldDB" id="A0AAE0KEA4"/>
<reference evidence="7" key="2">
    <citation type="submission" date="2023-06" db="EMBL/GenBank/DDBJ databases">
        <authorList>
            <consortium name="Lawrence Berkeley National Laboratory"/>
            <person name="Haridas S."/>
            <person name="Hensen N."/>
            <person name="Bonometti L."/>
            <person name="Westerberg I."/>
            <person name="Brannstrom I.O."/>
            <person name="Guillou S."/>
            <person name="Cros-Aarteil S."/>
            <person name="Calhoun S."/>
            <person name="Kuo A."/>
            <person name="Mondo S."/>
            <person name="Pangilinan J."/>
            <person name="Riley R."/>
            <person name="LaButti K."/>
            <person name="Andreopoulos B."/>
            <person name="Lipzen A."/>
            <person name="Chen C."/>
            <person name="Yanf M."/>
            <person name="Daum C."/>
            <person name="Ng V."/>
            <person name="Clum A."/>
            <person name="Steindorff A."/>
            <person name="Ohm R."/>
            <person name="Martin F."/>
            <person name="Silar P."/>
            <person name="Natvig D."/>
            <person name="Lalanne C."/>
            <person name="Gautier V."/>
            <person name="Ament-velasquez S.L."/>
            <person name="Kruys A."/>
            <person name="Hutchinson M.I."/>
            <person name="Powell A.J."/>
            <person name="Barry K."/>
            <person name="Miller A.N."/>
            <person name="Grigoriev I.V."/>
            <person name="Debuchy R."/>
            <person name="Gladieux P."/>
            <person name="Thoren M.H."/>
            <person name="Johannesson H."/>
        </authorList>
    </citation>
    <scope>NUCLEOTIDE SEQUENCE</scope>
    <source>
        <strain evidence="7">CBS 232.78</strain>
    </source>
</reference>
<keyword evidence="4 6" id="KW-0472">Membrane</keyword>
<dbReference type="InterPro" id="IPR012879">
    <property type="entry name" value="CCDC47"/>
</dbReference>
<protein>
    <submittedName>
        <fullName evidence="7">Uncharacterized protein</fullName>
    </submittedName>
</protein>
<dbReference type="Proteomes" id="UP001285441">
    <property type="component" value="Unassembled WGS sequence"/>
</dbReference>
<evidence type="ECO:0000256" key="1">
    <source>
        <dbReference type="ARBA" id="ARBA00004167"/>
    </source>
</evidence>
<gene>
    <name evidence="7" type="ORF">B0H63DRAFT_482276</name>
</gene>
<dbReference type="GO" id="GO:0005509">
    <property type="term" value="F:calcium ion binding"/>
    <property type="evidence" value="ECO:0007669"/>
    <property type="project" value="InterPro"/>
</dbReference>
<name>A0AAE0KEA4_9PEZI</name>
<evidence type="ECO:0000256" key="3">
    <source>
        <dbReference type="ARBA" id="ARBA00022989"/>
    </source>
</evidence>
<sequence length="517" mass="57465">MDRSNLQHSTSVIKEWSLPQCKSRKARTVGVDVTVHPISISTSFQRCATVSQPPFLSGHSQHRPKHTMANVLNNLFGGSKPSPSPAPVQAGDSDFADFPEGADPSPVPISPVSHTLGGAGPAQTLRPYTKWYNVHERHSLDEFKAEGLILSVIALVLLLHLFGANLNRTKAKKWVRAHAPLLADEFAVVGFSGVPTVAADKTGDELVQALADANAQQGDAVLKEKSLFEFATYASGRANIAFLDVKLTLLKRFNPLTTIAEIVLGFLFDSFESPQDTVEAVIYPFDGKEALTVPGLPGAAELRAAKDNKSSYDNFVFGLVHKECMKQVRDDRYDVSLTYTKDNQKLPTWLTVMTESAEITDLILTPELIEAAKAAGDLFEYLVVSDQPTDKPKTINDTAPRKRLFLKYRLPSDNNYEPLVPLFRCFVRLPDLLAKSAHFRSEVLRKVKAVRDEAVKQMQKAEVEEKAEERLQEREKAKKAKRDAELNALDAKAQKRYLEKEREKEVRKSMKKSTARA</sequence>
<feature type="region of interest" description="Disordered" evidence="5">
    <location>
        <begin position="75"/>
        <end position="121"/>
    </location>
</feature>
<comment type="caution">
    <text evidence="7">The sequence shown here is derived from an EMBL/GenBank/DDBJ whole genome shotgun (WGS) entry which is preliminary data.</text>
</comment>
<comment type="subcellular location">
    <subcellularLocation>
        <location evidence="1">Membrane</location>
        <topology evidence="1">Single-pass membrane protein</topology>
    </subcellularLocation>
</comment>
<dbReference type="PANTHER" id="PTHR12883:SF0">
    <property type="entry name" value="PAT COMPLEX SUBUNIT CCDC47"/>
    <property type="match status" value="1"/>
</dbReference>
<feature type="compositionally biased region" description="Basic and acidic residues" evidence="5">
    <location>
        <begin position="463"/>
        <end position="476"/>
    </location>
</feature>
<accession>A0AAE0KEA4</accession>
<dbReference type="GO" id="GO:0016020">
    <property type="term" value="C:membrane"/>
    <property type="evidence" value="ECO:0007669"/>
    <property type="project" value="UniProtKB-SubCell"/>
</dbReference>
<dbReference type="EMBL" id="JAULSW010000007">
    <property type="protein sequence ID" value="KAK3375233.1"/>
    <property type="molecule type" value="Genomic_DNA"/>
</dbReference>